<name>A0AAD7IEY0_9AGAR</name>
<feature type="region of interest" description="Disordered" evidence="1">
    <location>
        <begin position="364"/>
        <end position="400"/>
    </location>
</feature>
<feature type="region of interest" description="Disordered" evidence="1">
    <location>
        <begin position="297"/>
        <end position="332"/>
    </location>
</feature>
<gene>
    <name evidence="3" type="ORF">DFH07DRAFT_1064034</name>
</gene>
<accession>A0AAD7IEY0</accession>
<evidence type="ECO:0000313" key="3">
    <source>
        <dbReference type="EMBL" id="KAJ7741172.1"/>
    </source>
</evidence>
<keyword evidence="2" id="KW-0472">Membrane</keyword>
<evidence type="ECO:0000256" key="2">
    <source>
        <dbReference type="SAM" id="Phobius"/>
    </source>
</evidence>
<keyword evidence="4" id="KW-1185">Reference proteome</keyword>
<comment type="caution">
    <text evidence="3">The sequence shown here is derived from an EMBL/GenBank/DDBJ whole genome shotgun (WGS) entry which is preliminary data.</text>
</comment>
<evidence type="ECO:0000313" key="4">
    <source>
        <dbReference type="Proteomes" id="UP001215280"/>
    </source>
</evidence>
<feature type="transmembrane region" description="Helical" evidence="2">
    <location>
        <begin position="20"/>
        <end position="42"/>
    </location>
</feature>
<dbReference type="Proteomes" id="UP001215280">
    <property type="component" value="Unassembled WGS sequence"/>
</dbReference>
<keyword evidence="2" id="KW-0812">Transmembrane</keyword>
<keyword evidence="2" id="KW-1133">Transmembrane helix</keyword>
<organism evidence="3 4">
    <name type="scientific">Mycena maculata</name>
    <dbReference type="NCBI Taxonomy" id="230809"/>
    <lineage>
        <taxon>Eukaryota</taxon>
        <taxon>Fungi</taxon>
        <taxon>Dikarya</taxon>
        <taxon>Basidiomycota</taxon>
        <taxon>Agaricomycotina</taxon>
        <taxon>Agaricomycetes</taxon>
        <taxon>Agaricomycetidae</taxon>
        <taxon>Agaricales</taxon>
        <taxon>Marasmiineae</taxon>
        <taxon>Mycenaceae</taxon>
        <taxon>Mycena</taxon>
    </lineage>
</organism>
<protein>
    <submittedName>
        <fullName evidence="3">Uncharacterized protein</fullName>
    </submittedName>
</protein>
<feature type="compositionally biased region" description="Pro residues" evidence="1">
    <location>
        <begin position="320"/>
        <end position="330"/>
    </location>
</feature>
<reference evidence="3" key="1">
    <citation type="submission" date="2023-03" db="EMBL/GenBank/DDBJ databases">
        <title>Massive genome expansion in bonnet fungi (Mycena s.s.) driven by repeated elements and novel gene families across ecological guilds.</title>
        <authorList>
            <consortium name="Lawrence Berkeley National Laboratory"/>
            <person name="Harder C.B."/>
            <person name="Miyauchi S."/>
            <person name="Viragh M."/>
            <person name="Kuo A."/>
            <person name="Thoen E."/>
            <person name="Andreopoulos B."/>
            <person name="Lu D."/>
            <person name="Skrede I."/>
            <person name="Drula E."/>
            <person name="Henrissat B."/>
            <person name="Morin E."/>
            <person name="Kohler A."/>
            <person name="Barry K."/>
            <person name="LaButti K."/>
            <person name="Morin E."/>
            <person name="Salamov A."/>
            <person name="Lipzen A."/>
            <person name="Mereny Z."/>
            <person name="Hegedus B."/>
            <person name="Baldrian P."/>
            <person name="Stursova M."/>
            <person name="Weitz H."/>
            <person name="Taylor A."/>
            <person name="Grigoriev I.V."/>
            <person name="Nagy L.G."/>
            <person name="Martin F."/>
            <person name="Kauserud H."/>
        </authorList>
    </citation>
    <scope>NUCLEOTIDE SEQUENCE</scope>
    <source>
        <strain evidence="3">CBHHK188m</strain>
    </source>
</reference>
<evidence type="ECO:0000256" key="1">
    <source>
        <dbReference type="SAM" id="MobiDB-lite"/>
    </source>
</evidence>
<dbReference type="AlphaFoldDB" id="A0AAD7IEY0"/>
<feature type="region of interest" description="Disordered" evidence="1">
    <location>
        <begin position="256"/>
        <end position="275"/>
    </location>
</feature>
<proteinExistence type="predicted"/>
<sequence>MPVLPAEPPAVPAFLPSPLFGVGLFVGVAFGATAVYVVSRYVSAERARRRARVADAETAGDASSTLVNVKAKVRGEMCADALAAARVTLQQAQIATVTKAGLVSLHKTLMGANTGITKTKPPVDAAIPATRAFIVRHTSDPARSPFHARRICALAGPSPLREVYLAPMPATRAFLKRYTSQPARSPFAPRLVRALAGPSPLRESYTALEPACASAPAPVAIAVVPQPVISVSILSGTSVALLADTCASATLAPIRPTASEDNCDSHGSIYPCSESEPESDIELEFKYDAVRKVWAAATPRPSPRSRRPAPPRAAAVCPSQPSPSHTPSPSRPRTATILARLQQSTPIRGQVLADTQTVNLRRAARVAKTPTRASRSKAKAASGGTGRGDKENALQRPMKL</sequence>
<dbReference type="EMBL" id="JARJLG010000124">
    <property type="protein sequence ID" value="KAJ7741172.1"/>
    <property type="molecule type" value="Genomic_DNA"/>
</dbReference>